<accession>A0ABT6FDR8</accession>
<dbReference type="SMART" id="SM00028">
    <property type="entry name" value="TPR"/>
    <property type="match status" value="3"/>
</dbReference>
<dbReference type="Pfam" id="PF13174">
    <property type="entry name" value="TPR_6"/>
    <property type="match status" value="1"/>
</dbReference>
<reference evidence="3 4" key="1">
    <citation type="submission" date="2023-03" db="EMBL/GenBank/DDBJ databases">
        <title>Paludisphaera mucosa sp. nov. a novel planctomycete from northern fen.</title>
        <authorList>
            <person name="Ivanova A."/>
        </authorList>
    </citation>
    <scope>NUCLEOTIDE SEQUENCE [LARGE SCALE GENOMIC DNA]</scope>
    <source>
        <strain evidence="3 4">Pla2</strain>
    </source>
</reference>
<keyword evidence="4" id="KW-1185">Reference proteome</keyword>
<keyword evidence="2" id="KW-0732">Signal</keyword>
<dbReference type="Gene3D" id="1.25.40.10">
    <property type="entry name" value="Tetratricopeptide repeat domain"/>
    <property type="match status" value="3"/>
</dbReference>
<dbReference type="RefSeq" id="WP_277862042.1">
    <property type="nucleotide sequence ID" value="NZ_JARRAG010000002.1"/>
</dbReference>
<organism evidence="3 4">
    <name type="scientific">Paludisphaera mucosa</name>
    <dbReference type="NCBI Taxonomy" id="3030827"/>
    <lineage>
        <taxon>Bacteria</taxon>
        <taxon>Pseudomonadati</taxon>
        <taxon>Planctomycetota</taxon>
        <taxon>Planctomycetia</taxon>
        <taxon>Isosphaerales</taxon>
        <taxon>Isosphaeraceae</taxon>
        <taxon>Paludisphaera</taxon>
    </lineage>
</organism>
<sequence>MPRLGPGSVGSFIACLGVGLLGSSPALAAGEDARTAETFLLGLRERGYYDLASEYIDRLRSDPGLGEPLKGLLDYHEGRALIDEASRTVDLARRRELLDRAGGRLEAFVKGRPEDQTTMEAVLEIARSLSERGHLARLVGEDAPEAEKKRAKVDEARAMFRQAADAYGRAADQLAAAYKAKAGFLPKGDARQEDRGRIFASMLDAALKRGIALYEEAQTFPADAKERGEILNQAIARFDDLYKNYRTQLAGLTAQMFQAKCYEEQGKIGEAIGIYNQVLSQPDPRLRDLKRNVHYFYIVALTKRKQFALAADEAVKWLQTYDRRDERRSMEGLGVYFELARSLDAQITPETPKADRDQAAKKIVEALSPVVRTPTPFKNDALAMLRKYKPNAAIQGREIARLGFDEALGQGDEALAGREWDRAIALLRAAVSKAGPRQADRVDLARYNLAYACYMNRWYPEAEVLAGHLARRHSRWEHAPPAAALAMQAILDEYNTPQHADRAADLERYIDLAKFTAETWPEREEADDARINLGQIHQGRGEYDLAVADFASVRERSPRRLEAQTRLGGAHWAKSRNLARAGDEKKAEADAEAAQAVTVLRKALDDRKAAGAPAGDAGFLGNAADLAAALTESGKVDEALATLKPIVDAQSAKTGPAYGRLMEAYLLAQINSGQVEPAIASMRAVEQSGDGANRTQLYYKLGRLLEGELDRLRKANQPQKLAQTKEAFRTFLLALAESKKGQTFESLRWAAEGLLSLDAGAEAEAVLRKLVDESAADPEFLKQKGAADRLLRAKVKLAAALRVQKKYDQAASLLDELTADKEYRRYLDPLLEKGELLDVQAEVGLGTWAASCAHWQDVAKRLDRARPRPETYFDAWYRAAIAYSKQQQPAKARQTLTAVMRLNPGVGGPTMKQKYEALLATLK</sequence>
<comment type="caution">
    <text evidence="3">The sequence shown here is derived from an EMBL/GenBank/DDBJ whole genome shotgun (WGS) entry which is preliminary data.</text>
</comment>
<dbReference type="Proteomes" id="UP001216907">
    <property type="component" value="Unassembled WGS sequence"/>
</dbReference>
<dbReference type="PROSITE" id="PS50005">
    <property type="entry name" value="TPR"/>
    <property type="match status" value="1"/>
</dbReference>
<proteinExistence type="predicted"/>
<evidence type="ECO:0000313" key="3">
    <source>
        <dbReference type="EMBL" id="MDG3005712.1"/>
    </source>
</evidence>
<evidence type="ECO:0000256" key="2">
    <source>
        <dbReference type="SAM" id="SignalP"/>
    </source>
</evidence>
<evidence type="ECO:0008006" key="5">
    <source>
        <dbReference type="Google" id="ProtNLM"/>
    </source>
</evidence>
<dbReference type="EMBL" id="JARRAG010000002">
    <property type="protein sequence ID" value="MDG3005712.1"/>
    <property type="molecule type" value="Genomic_DNA"/>
</dbReference>
<dbReference type="PROSITE" id="PS51257">
    <property type="entry name" value="PROKAR_LIPOPROTEIN"/>
    <property type="match status" value="1"/>
</dbReference>
<feature type="chain" id="PRO_5046626614" description="Tetratricopeptide repeat protein" evidence="2">
    <location>
        <begin position="29"/>
        <end position="923"/>
    </location>
</feature>
<evidence type="ECO:0000313" key="4">
    <source>
        <dbReference type="Proteomes" id="UP001216907"/>
    </source>
</evidence>
<protein>
    <recommendedName>
        <fullName evidence="5">Tetratricopeptide repeat protein</fullName>
    </recommendedName>
</protein>
<feature type="signal peptide" evidence="2">
    <location>
        <begin position="1"/>
        <end position="28"/>
    </location>
</feature>
<dbReference type="InterPro" id="IPR011990">
    <property type="entry name" value="TPR-like_helical_dom_sf"/>
</dbReference>
<dbReference type="SUPFAM" id="SSF48452">
    <property type="entry name" value="TPR-like"/>
    <property type="match status" value="2"/>
</dbReference>
<feature type="repeat" description="TPR" evidence="1">
    <location>
        <begin position="527"/>
        <end position="560"/>
    </location>
</feature>
<name>A0ABT6FDR8_9BACT</name>
<evidence type="ECO:0000256" key="1">
    <source>
        <dbReference type="PROSITE-ProRule" id="PRU00339"/>
    </source>
</evidence>
<keyword evidence="1" id="KW-0802">TPR repeat</keyword>
<gene>
    <name evidence="3" type="ORF">PZE19_18135</name>
</gene>
<dbReference type="InterPro" id="IPR019734">
    <property type="entry name" value="TPR_rpt"/>
</dbReference>